<accession>A0ABS2NUD8</accession>
<comment type="caution">
    <text evidence="1">The sequence shown here is derived from an EMBL/GenBank/DDBJ whole genome shotgun (WGS) entry which is preliminary data.</text>
</comment>
<organism evidence="1 2">
    <name type="scientific">Sutcliffiella tianshenii</name>
    <dbReference type="NCBI Taxonomy" id="1463404"/>
    <lineage>
        <taxon>Bacteria</taxon>
        <taxon>Bacillati</taxon>
        <taxon>Bacillota</taxon>
        <taxon>Bacilli</taxon>
        <taxon>Bacillales</taxon>
        <taxon>Bacillaceae</taxon>
        <taxon>Sutcliffiella</taxon>
    </lineage>
</organism>
<dbReference type="Proteomes" id="UP000737402">
    <property type="component" value="Unassembled WGS sequence"/>
</dbReference>
<reference evidence="1 2" key="1">
    <citation type="submission" date="2021-01" db="EMBL/GenBank/DDBJ databases">
        <title>Genomic Encyclopedia of Type Strains, Phase IV (KMG-IV): sequencing the most valuable type-strain genomes for metagenomic binning, comparative biology and taxonomic classification.</title>
        <authorList>
            <person name="Goeker M."/>
        </authorList>
    </citation>
    <scope>NUCLEOTIDE SEQUENCE [LARGE SCALE GENOMIC DNA]</scope>
    <source>
        <strain evidence="1 2">DSM 25879</strain>
    </source>
</reference>
<dbReference type="NCBIfam" id="NF033524">
    <property type="entry name" value="lasso_PadeA_fam"/>
    <property type="match status" value="1"/>
</dbReference>
<protein>
    <submittedName>
        <fullName evidence="1">Uncharacterized protein</fullName>
    </submittedName>
</protein>
<dbReference type="RefSeq" id="WP_204412430.1">
    <property type="nucleotide sequence ID" value="NZ_JAFBED010000001.1"/>
</dbReference>
<sequence length="36" mass="4253">MKVWEKPHLEILDINETFFRCLPPLSVGTEEFNCES</sequence>
<gene>
    <name evidence="1" type="ORF">JOC95_000094</name>
</gene>
<evidence type="ECO:0000313" key="1">
    <source>
        <dbReference type="EMBL" id="MBM7618252.1"/>
    </source>
</evidence>
<proteinExistence type="predicted"/>
<evidence type="ECO:0000313" key="2">
    <source>
        <dbReference type="Proteomes" id="UP000737402"/>
    </source>
</evidence>
<dbReference type="InterPro" id="IPR049825">
    <property type="entry name" value="Lasso_PadeA-like"/>
</dbReference>
<keyword evidence="2" id="KW-1185">Reference proteome</keyword>
<dbReference type="EMBL" id="JAFBED010000001">
    <property type="protein sequence ID" value="MBM7618252.1"/>
    <property type="molecule type" value="Genomic_DNA"/>
</dbReference>
<name>A0ABS2NUD8_9BACI</name>